<keyword evidence="3" id="KW-0813">Transport</keyword>
<keyword evidence="5 7" id="KW-1133">Transmembrane helix</keyword>
<feature type="transmembrane region" description="Helical" evidence="7">
    <location>
        <begin position="300"/>
        <end position="320"/>
    </location>
</feature>
<feature type="transmembrane region" description="Helical" evidence="7">
    <location>
        <begin position="403"/>
        <end position="424"/>
    </location>
</feature>
<dbReference type="KEGG" id="csol:105366151"/>
<dbReference type="PANTHER" id="PTHR10332:SF88">
    <property type="entry name" value="EQUILIBRATIVE NUCLEOSIDE TRANSPORTER 1, ISOFORM A"/>
    <property type="match status" value="1"/>
</dbReference>
<accession>A0AAJ6YRA7</accession>
<sequence length="533" mass="59924">MTSYTNAPPRPLQLIGNGNGGINSPHQLHHTPTPSLRPLQLIGSGNGGINSPHQLHHTPTPPPRPLQRIEPLLKIEQENDSETAIHTEPDDLDIVHSIEESFIRNEIPCDRYNIAYIIFYLLGISTLIPWNFFITADDYWMYKFREIKSNKSQCIDFNGIENSNKTNLQTRFTSYISISSAISNTLFLIINTFISKKISLSTRMIGSQLIIIIIFIVTSSFVRINTDKYQNIFFIITLISVVLVNAASAVFSGSLLGIIGQFSAKYITAMSAGQALGGIFTALTEILSLWIGAIPEVSGLLYFIIGDIILLISLIVYIILEKAAFFKYHVSIKIEHLSSLEVNIDDEISFSCEQISYSQILKKIWQYGFSLFLIFFITMTVYPSITVLIESERKGYGHVWNDIYFVPVVTYLIFSCGDYIGRILSGVFIWPRNKPWLVILLSISRGVFVPAFLYCNAQPRRYLPVYIHDDGFYILLMILFALSNGYLCNIVFMLIPLIVNSKEKEIASAMLGSFLGIGLSIGSSISLLMIKSL</sequence>
<dbReference type="PIRSF" id="PIRSF016379">
    <property type="entry name" value="ENT"/>
    <property type="match status" value="1"/>
</dbReference>
<evidence type="ECO:0000313" key="8">
    <source>
        <dbReference type="Proteomes" id="UP000695007"/>
    </source>
</evidence>
<feature type="transmembrane region" description="Helical" evidence="7">
    <location>
        <begin position="364"/>
        <end position="383"/>
    </location>
</feature>
<keyword evidence="4 7" id="KW-0812">Transmembrane</keyword>
<dbReference type="InterPro" id="IPR002259">
    <property type="entry name" value="Eqnu_transpt"/>
</dbReference>
<protein>
    <submittedName>
        <fullName evidence="9">Equilibrative nucleoside transporter 1</fullName>
    </submittedName>
</protein>
<proteinExistence type="inferred from homology"/>
<evidence type="ECO:0000256" key="6">
    <source>
        <dbReference type="ARBA" id="ARBA00023136"/>
    </source>
</evidence>
<dbReference type="AlphaFoldDB" id="A0AAJ6YRA7"/>
<dbReference type="RefSeq" id="XP_011502781.1">
    <property type="nucleotide sequence ID" value="XM_011504479.1"/>
</dbReference>
<reference evidence="9" key="1">
    <citation type="submission" date="2025-08" db="UniProtKB">
        <authorList>
            <consortium name="RefSeq"/>
        </authorList>
    </citation>
    <scope>IDENTIFICATION</scope>
</reference>
<dbReference type="PANTHER" id="PTHR10332">
    <property type="entry name" value="EQUILIBRATIVE NUCLEOSIDE TRANSPORTER"/>
    <property type="match status" value="1"/>
</dbReference>
<comment type="similarity">
    <text evidence="2">Belongs to the SLC29A/ENT transporter (TC 2.A.57) family.</text>
</comment>
<dbReference type="CTD" id="33207"/>
<dbReference type="Proteomes" id="UP000695007">
    <property type="component" value="Unplaced"/>
</dbReference>
<feature type="transmembrane region" description="Helical" evidence="7">
    <location>
        <begin position="232"/>
        <end position="260"/>
    </location>
</feature>
<dbReference type="GeneID" id="105366151"/>
<gene>
    <name evidence="9" type="primary">LOC105366151</name>
</gene>
<feature type="transmembrane region" description="Helical" evidence="7">
    <location>
        <begin position="436"/>
        <end position="454"/>
    </location>
</feature>
<dbReference type="GO" id="GO:0005886">
    <property type="term" value="C:plasma membrane"/>
    <property type="evidence" value="ECO:0007669"/>
    <property type="project" value="TreeGrafter"/>
</dbReference>
<feature type="transmembrane region" description="Helical" evidence="7">
    <location>
        <begin position="114"/>
        <end position="134"/>
    </location>
</feature>
<keyword evidence="8" id="KW-1185">Reference proteome</keyword>
<feature type="transmembrane region" description="Helical" evidence="7">
    <location>
        <begin position="206"/>
        <end position="226"/>
    </location>
</feature>
<feature type="transmembrane region" description="Helical" evidence="7">
    <location>
        <begin position="272"/>
        <end position="294"/>
    </location>
</feature>
<comment type="subcellular location">
    <subcellularLocation>
        <location evidence="1">Membrane</location>
        <topology evidence="1">Multi-pass membrane protein</topology>
    </subcellularLocation>
</comment>
<feature type="transmembrane region" description="Helical" evidence="7">
    <location>
        <begin position="172"/>
        <end position="194"/>
    </location>
</feature>
<evidence type="ECO:0000256" key="7">
    <source>
        <dbReference type="SAM" id="Phobius"/>
    </source>
</evidence>
<feature type="transmembrane region" description="Helical" evidence="7">
    <location>
        <begin position="474"/>
        <end position="499"/>
    </location>
</feature>
<evidence type="ECO:0000256" key="2">
    <source>
        <dbReference type="ARBA" id="ARBA00007965"/>
    </source>
</evidence>
<dbReference type="Pfam" id="PF01733">
    <property type="entry name" value="Nucleoside_tran"/>
    <property type="match status" value="1"/>
</dbReference>
<name>A0AAJ6YRA7_9HYME</name>
<keyword evidence="6 7" id="KW-0472">Membrane</keyword>
<dbReference type="GO" id="GO:0005337">
    <property type="term" value="F:nucleoside transmembrane transporter activity"/>
    <property type="evidence" value="ECO:0007669"/>
    <property type="project" value="InterPro"/>
</dbReference>
<evidence type="ECO:0000256" key="5">
    <source>
        <dbReference type="ARBA" id="ARBA00022989"/>
    </source>
</evidence>
<evidence type="ECO:0000256" key="1">
    <source>
        <dbReference type="ARBA" id="ARBA00004141"/>
    </source>
</evidence>
<dbReference type="SUPFAM" id="SSF103473">
    <property type="entry name" value="MFS general substrate transporter"/>
    <property type="match status" value="1"/>
</dbReference>
<organism evidence="8 9">
    <name type="scientific">Ceratosolen solmsi marchali</name>
    <dbReference type="NCBI Taxonomy" id="326594"/>
    <lineage>
        <taxon>Eukaryota</taxon>
        <taxon>Metazoa</taxon>
        <taxon>Ecdysozoa</taxon>
        <taxon>Arthropoda</taxon>
        <taxon>Hexapoda</taxon>
        <taxon>Insecta</taxon>
        <taxon>Pterygota</taxon>
        <taxon>Neoptera</taxon>
        <taxon>Endopterygota</taxon>
        <taxon>Hymenoptera</taxon>
        <taxon>Apocrita</taxon>
        <taxon>Proctotrupomorpha</taxon>
        <taxon>Chalcidoidea</taxon>
        <taxon>Agaonidae</taxon>
        <taxon>Agaoninae</taxon>
        <taxon>Ceratosolen</taxon>
    </lineage>
</organism>
<feature type="transmembrane region" description="Helical" evidence="7">
    <location>
        <begin position="511"/>
        <end position="530"/>
    </location>
</feature>
<dbReference type="PRINTS" id="PR01130">
    <property type="entry name" value="DERENTRNSPRT"/>
</dbReference>
<evidence type="ECO:0000256" key="3">
    <source>
        <dbReference type="ARBA" id="ARBA00022448"/>
    </source>
</evidence>
<dbReference type="InterPro" id="IPR036259">
    <property type="entry name" value="MFS_trans_sf"/>
</dbReference>
<evidence type="ECO:0000256" key="4">
    <source>
        <dbReference type="ARBA" id="ARBA00022692"/>
    </source>
</evidence>
<evidence type="ECO:0000313" key="9">
    <source>
        <dbReference type="RefSeq" id="XP_011502781.1"/>
    </source>
</evidence>